<reference evidence="2" key="1">
    <citation type="journal article" date="2022" name="Mol. Ecol. Resour.">
        <title>The genomes of chicory, endive, great burdock and yacon provide insights into Asteraceae palaeo-polyploidization history and plant inulin production.</title>
        <authorList>
            <person name="Fan W."/>
            <person name="Wang S."/>
            <person name="Wang H."/>
            <person name="Wang A."/>
            <person name="Jiang F."/>
            <person name="Liu H."/>
            <person name="Zhao H."/>
            <person name="Xu D."/>
            <person name="Zhang Y."/>
        </authorList>
    </citation>
    <scope>NUCLEOTIDE SEQUENCE [LARGE SCALE GENOMIC DNA]</scope>
    <source>
        <strain evidence="2">cv. Niubang</strain>
    </source>
</reference>
<dbReference type="EMBL" id="CM042055">
    <property type="protein sequence ID" value="KAI3703020.1"/>
    <property type="molecule type" value="Genomic_DNA"/>
</dbReference>
<comment type="caution">
    <text evidence="1">The sequence shown here is derived from an EMBL/GenBank/DDBJ whole genome shotgun (WGS) entry which is preliminary data.</text>
</comment>
<proteinExistence type="predicted"/>
<dbReference type="Proteomes" id="UP001055879">
    <property type="component" value="Linkage Group LG09"/>
</dbReference>
<reference evidence="1 2" key="2">
    <citation type="journal article" date="2022" name="Mol. Ecol. Resour.">
        <title>The genomes of chicory, endive, great burdock and yacon provide insights into Asteraceae paleo-polyploidization history and plant inulin production.</title>
        <authorList>
            <person name="Fan W."/>
            <person name="Wang S."/>
            <person name="Wang H."/>
            <person name="Wang A."/>
            <person name="Jiang F."/>
            <person name="Liu H."/>
            <person name="Zhao H."/>
            <person name="Xu D."/>
            <person name="Zhang Y."/>
        </authorList>
    </citation>
    <scope>NUCLEOTIDE SEQUENCE [LARGE SCALE GENOMIC DNA]</scope>
    <source>
        <strain evidence="2">cv. Niubang</strain>
    </source>
</reference>
<gene>
    <name evidence="1" type="ORF">L6452_28774</name>
</gene>
<organism evidence="1 2">
    <name type="scientific">Arctium lappa</name>
    <name type="common">Greater burdock</name>
    <name type="synonym">Lappa major</name>
    <dbReference type="NCBI Taxonomy" id="4217"/>
    <lineage>
        <taxon>Eukaryota</taxon>
        <taxon>Viridiplantae</taxon>
        <taxon>Streptophyta</taxon>
        <taxon>Embryophyta</taxon>
        <taxon>Tracheophyta</taxon>
        <taxon>Spermatophyta</taxon>
        <taxon>Magnoliopsida</taxon>
        <taxon>eudicotyledons</taxon>
        <taxon>Gunneridae</taxon>
        <taxon>Pentapetalae</taxon>
        <taxon>asterids</taxon>
        <taxon>campanulids</taxon>
        <taxon>Asterales</taxon>
        <taxon>Asteraceae</taxon>
        <taxon>Carduoideae</taxon>
        <taxon>Cardueae</taxon>
        <taxon>Arctiinae</taxon>
        <taxon>Arctium</taxon>
    </lineage>
</organism>
<evidence type="ECO:0000313" key="2">
    <source>
        <dbReference type="Proteomes" id="UP001055879"/>
    </source>
</evidence>
<name>A0ACB9A077_ARCLA</name>
<protein>
    <submittedName>
        <fullName evidence="1">Uncharacterized protein</fullName>
    </submittedName>
</protein>
<evidence type="ECO:0000313" key="1">
    <source>
        <dbReference type="EMBL" id="KAI3703020.1"/>
    </source>
</evidence>
<accession>A0ACB9A077</accession>
<sequence>MDEKAVDESMDLSEVRSGSLGEKRALEEGVFDRDLGNKKARGGGGDGGLAVDVKKVAEMVLVLATMAEMRGGRRPTAVEMKMMVEAREKLADICEEFAPKAVFPREAFGTIIEDLGLNRLRETKLGIRPPKMSIAEKLELTKQKMEKSEVFPIHAATYTPRVAESRATSNAVRTFPSGKADHVPNSSGSFQHHSTVVHASPVSNSRTLPYQLPTSEVRPGGSNVLPGSHLGRNSTALPIPQGARPHIRSDEISNAKPAGDHGTSNTPTWSAQSQSISFAKPGSDKGSAHLTNINHHVRHRMNFVQSPVVGTHNEIGKIVQKILQPHMPERVTWTPPSRDYMNKPLTCQTCKGMINEVDTALVCDACERGYHLRCLHCNPKAICGDEWHEWHCAKCLAISNGKPLPPKYGRVMRNISTPKMSSGMSGGQPSLEKKVQSSDEKFNQQLMTANGNSSSQSVPSESMRNNNGSTDKKINGIGKSSSEKCENKLDIVSESHKPANSEALTSLSNHLQPVVNHQDDNQKRMLSTTDTVSKLPEPSHKVTKLECNPKGEIKEDEKGVEKGNMVKTSETCTPVGEEEGSSSSSMQDVEWVGDVLNEVDGKSFYRSCCVSGIVYQLQDYALFSSTGNNLMPNKLQGMWEDSKTSKKWVTVTRCFFPGDLPEGVGRPCAPESNEVYESNHETTFLKNE</sequence>
<keyword evidence="2" id="KW-1185">Reference proteome</keyword>